<dbReference type="InterPro" id="IPR003738">
    <property type="entry name" value="SRAP"/>
</dbReference>
<keyword evidence="4 8" id="KW-0378">Hydrolase</keyword>
<evidence type="ECO:0000256" key="1">
    <source>
        <dbReference type="ARBA" id="ARBA00008136"/>
    </source>
</evidence>
<keyword evidence="7" id="KW-0456">Lyase</keyword>
<keyword evidence="6" id="KW-0238">DNA-binding</keyword>
<dbReference type="STRING" id="319236.BST91_12185"/>
<dbReference type="InterPro" id="IPR036590">
    <property type="entry name" value="SRAP-like"/>
</dbReference>
<dbReference type="GO" id="GO:0003697">
    <property type="term" value="F:single-stranded DNA binding"/>
    <property type="evidence" value="ECO:0007669"/>
    <property type="project" value="InterPro"/>
</dbReference>
<dbReference type="GO" id="GO:0006508">
    <property type="term" value="P:proteolysis"/>
    <property type="evidence" value="ECO:0007669"/>
    <property type="project" value="UniProtKB-KW"/>
</dbReference>
<gene>
    <name evidence="9" type="ORF">JCM19294_2497</name>
</gene>
<proteinExistence type="inferred from homology"/>
<dbReference type="Gene3D" id="3.90.1680.10">
    <property type="entry name" value="SOS response associated peptidase-like"/>
    <property type="match status" value="1"/>
</dbReference>
<dbReference type="Pfam" id="PF02586">
    <property type="entry name" value="SRAP"/>
    <property type="match status" value="1"/>
</dbReference>
<organism evidence="9 10">
    <name type="scientific">Nonlabens tegetincola</name>
    <dbReference type="NCBI Taxonomy" id="323273"/>
    <lineage>
        <taxon>Bacteria</taxon>
        <taxon>Pseudomonadati</taxon>
        <taxon>Bacteroidota</taxon>
        <taxon>Flavobacteriia</taxon>
        <taxon>Flavobacteriales</taxon>
        <taxon>Flavobacteriaceae</taxon>
        <taxon>Nonlabens</taxon>
    </lineage>
</organism>
<dbReference type="RefSeq" id="WP_042276394.1">
    <property type="nucleotide sequence ID" value="NZ_BBML01000001.1"/>
</dbReference>
<dbReference type="Proteomes" id="UP000029221">
    <property type="component" value="Unassembled WGS sequence"/>
</dbReference>
<dbReference type="PANTHER" id="PTHR13604">
    <property type="entry name" value="DC12-RELATED"/>
    <property type="match status" value="1"/>
</dbReference>
<evidence type="ECO:0000256" key="8">
    <source>
        <dbReference type="RuleBase" id="RU364100"/>
    </source>
</evidence>
<dbReference type="GO" id="GO:0106300">
    <property type="term" value="P:protein-DNA covalent cross-linking repair"/>
    <property type="evidence" value="ECO:0007669"/>
    <property type="project" value="InterPro"/>
</dbReference>
<dbReference type="PANTHER" id="PTHR13604:SF0">
    <property type="entry name" value="ABASIC SITE PROCESSING PROTEIN HMCES"/>
    <property type="match status" value="1"/>
</dbReference>
<keyword evidence="5" id="KW-0190">Covalent protein-DNA linkage</keyword>
<dbReference type="eggNOG" id="COG2135">
    <property type="taxonomic scope" value="Bacteria"/>
</dbReference>
<dbReference type="EC" id="3.4.-.-" evidence="8"/>
<evidence type="ECO:0000313" key="10">
    <source>
        <dbReference type="Proteomes" id="UP000029221"/>
    </source>
</evidence>
<keyword evidence="3" id="KW-0227">DNA damage</keyword>
<evidence type="ECO:0000256" key="3">
    <source>
        <dbReference type="ARBA" id="ARBA00022763"/>
    </source>
</evidence>
<dbReference type="GO" id="GO:0016829">
    <property type="term" value="F:lyase activity"/>
    <property type="evidence" value="ECO:0007669"/>
    <property type="project" value="UniProtKB-KW"/>
</dbReference>
<evidence type="ECO:0000256" key="2">
    <source>
        <dbReference type="ARBA" id="ARBA00022670"/>
    </source>
</evidence>
<accession>A0A2S7TGV0</accession>
<comment type="caution">
    <text evidence="9">The sequence shown here is derived from an EMBL/GenBank/DDBJ whole genome shotgun (WGS) entry which is preliminary data.</text>
</comment>
<evidence type="ECO:0000256" key="5">
    <source>
        <dbReference type="ARBA" id="ARBA00023124"/>
    </source>
</evidence>
<evidence type="ECO:0000256" key="7">
    <source>
        <dbReference type="ARBA" id="ARBA00023239"/>
    </source>
</evidence>
<keyword evidence="10" id="KW-1185">Reference proteome</keyword>
<evidence type="ECO:0000256" key="4">
    <source>
        <dbReference type="ARBA" id="ARBA00022801"/>
    </source>
</evidence>
<sequence>MCGRATLLSSQATLEKRFNARFASKIPLVENVNISAGDLIPVVTSSNPHHIQMFTLGFTPHWAHKQTYMLNARAEGSNNKENNSQYDGALGIFQKPMFRKAIKSQRCLVLVDGFIEGPKHEKLNRPYFIYPNQNQGPFALAGIYDIWQHPLTGQLHHTVAIVTTAANRITKRIEHHRAPLVLTKKQEELWLDTDLDVKQLSSIMKPFDPKGFNAYPISQKIKNPKSNGLDLLKPIGDKLFMDFNRSPYEKLKYKEEHSYSIREERLVEGDQFVLF</sequence>
<keyword evidence="2 8" id="KW-0645">Protease</keyword>
<protein>
    <recommendedName>
        <fullName evidence="8">Abasic site processing protein</fullName>
        <ecNumber evidence="8">3.4.-.-</ecNumber>
    </recommendedName>
</protein>
<dbReference type="EMBL" id="BBML01000001">
    <property type="protein sequence ID" value="GAK95715.1"/>
    <property type="molecule type" value="Genomic_DNA"/>
</dbReference>
<accession>A0A090PY61</accession>
<dbReference type="GO" id="GO:0008233">
    <property type="term" value="F:peptidase activity"/>
    <property type="evidence" value="ECO:0007669"/>
    <property type="project" value="UniProtKB-KW"/>
</dbReference>
<name>A0A090PY61_9FLAO</name>
<dbReference type="AlphaFoldDB" id="A0A090PY61"/>
<dbReference type="SUPFAM" id="SSF143081">
    <property type="entry name" value="BB1717-like"/>
    <property type="match status" value="1"/>
</dbReference>
<evidence type="ECO:0000256" key="6">
    <source>
        <dbReference type="ARBA" id="ARBA00023125"/>
    </source>
</evidence>
<dbReference type="OrthoDB" id="9782620at2"/>
<reference evidence="9" key="1">
    <citation type="journal article" date="2014" name="Genome Announc.">
        <title>Draft Genome Sequences of Marine Flavobacterium Nonlabens Strains NR17, NR24, NR27, NR32, NR33, and Ara13.</title>
        <authorList>
            <person name="Nakanishi M."/>
            <person name="Meirelles P."/>
            <person name="Suzuki R."/>
            <person name="Takatani N."/>
            <person name="Mino S."/>
            <person name="Suda W."/>
            <person name="Oshima K."/>
            <person name="Hattori M."/>
            <person name="Ohkuma M."/>
            <person name="Hosokawa M."/>
            <person name="Miyashita K."/>
            <person name="Thompson F.L."/>
            <person name="Niwa A."/>
            <person name="Sawabe T."/>
            <person name="Sawabe T."/>
        </authorList>
    </citation>
    <scope>NUCLEOTIDE SEQUENCE [LARGE SCALE GENOMIC DNA]</scope>
    <source>
        <strain evidence="9">JCM 19294</strain>
    </source>
</reference>
<comment type="similarity">
    <text evidence="1 8">Belongs to the SOS response-associated peptidase family.</text>
</comment>
<evidence type="ECO:0000313" key="9">
    <source>
        <dbReference type="EMBL" id="GAK95715.1"/>
    </source>
</evidence>